<dbReference type="InterPro" id="IPR017452">
    <property type="entry name" value="GPCR_Rhodpsn_7TM"/>
</dbReference>
<keyword evidence="3" id="KW-1003">Cell membrane</keyword>
<evidence type="ECO:0000256" key="8">
    <source>
        <dbReference type="ARBA" id="ARBA00023170"/>
    </source>
</evidence>
<evidence type="ECO:0000313" key="13">
    <source>
        <dbReference type="Proteomes" id="UP000807504"/>
    </source>
</evidence>
<dbReference type="PANTHER" id="PTHR24230">
    <property type="entry name" value="G-PROTEIN COUPLED RECEPTOR"/>
    <property type="match status" value="1"/>
</dbReference>
<protein>
    <submittedName>
        <fullName evidence="12">Gonadotropin-releasing hormone receptor like protein</fullName>
    </submittedName>
</protein>
<keyword evidence="13" id="KW-1185">Reference proteome</keyword>
<reference evidence="12" key="1">
    <citation type="journal article" date="2020" name="bioRxiv">
        <title>Chromosome-level reference genome of the European wasp spider Argiope bruennichi: a resource for studies on range expansion and evolutionary adaptation.</title>
        <authorList>
            <person name="Sheffer M.M."/>
            <person name="Hoppe A."/>
            <person name="Krehenwinkel H."/>
            <person name="Uhl G."/>
            <person name="Kuss A.W."/>
            <person name="Jensen L."/>
            <person name="Jensen C."/>
            <person name="Gillespie R.G."/>
            <person name="Hoff K.J."/>
            <person name="Prost S."/>
        </authorList>
    </citation>
    <scope>NUCLEOTIDE SEQUENCE</scope>
</reference>
<feature type="transmembrane region" description="Helical" evidence="10">
    <location>
        <begin position="491"/>
        <end position="511"/>
    </location>
</feature>
<keyword evidence="4 10" id="KW-0812">Transmembrane</keyword>
<feature type="transmembrane region" description="Helical" evidence="10">
    <location>
        <begin position="264"/>
        <end position="289"/>
    </location>
</feature>
<keyword evidence="5 10" id="KW-1133">Transmembrane helix</keyword>
<evidence type="ECO:0000256" key="5">
    <source>
        <dbReference type="ARBA" id="ARBA00022989"/>
    </source>
</evidence>
<dbReference type="GO" id="GO:0005886">
    <property type="term" value="C:plasma membrane"/>
    <property type="evidence" value="ECO:0007669"/>
    <property type="project" value="UniProtKB-SubCell"/>
</dbReference>
<feature type="transmembrane region" description="Helical" evidence="10">
    <location>
        <begin position="347"/>
        <end position="367"/>
    </location>
</feature>
<evidence type="ECO:0000256" key="4">
    <source>
        <dbReference type="ARBA" id="ARBA00022692"/>
    </source>
</evidence>
<evidence type="ECO:0000256" key="3">
    <source>
        <dbReference type="ARBA" id="ARBA00022475"/>
    </source>
</evidence>
<evidence type="ECO:0000256" key="10">
    <source>
        <dbReference type="SAM" id="Phobius"/>
    </source>
</evidence>
<feature type="transmembrane region" description="Helical" evidence="10">
    <location>
        <begin position="231"/>
        <end position="252"/>
    </location>
</feature>
<name>A0A8T0E423_ARGBR</name>
<accession>A0A8T0E423</accession>
<evidence type="ECO:0000256" key="7">
    <source>
        <dbReference type="ARBA" id="ARBA00023136"/>
    </source>
</evidence>
<sequence>MEMEDEVKAIDLKNKKGRNTNVQDSFFRYYAEMGFLLFPGVAVAPHRKEERPRNSQMLRKFSKRHTFSDFSQSKFAHEIIIDTKMNAAVLIIFFLVGINEKNSVALANKYHQHRDVISLKMNDVRFSNKLSENFNRETSTRNDERAPSSKSLSFQKPLVSITSLETDVKSDKDKDCFKKEEYVNPPVSLHEETVFTLNFSLEDQNCSNSSDLSNKLLHAPQFGSSTLIKGLILSTIAVFSFIGNVSTLVSILRTRRIGSSTVYLLLAHLAIADLLVTLFCILTEGLWTLTVEWYGSNLMCKVVKFMQMFSLYLSTFVLVLIGFDRLSAVRFPMHRAHAKQHVRRGMACIWLISAIFSFPQMFIFSVMKGPFVEEFYQCVTYAFYTAQWQEQLYTTLTLIFMFLLPLLILITTYTATFVTIANRKSTLSERIMRPPFHDARHKILQKAKVKSLMITVVIVLTFVVCWTPYYIMMIIFMFLDPDEQLSQDLQSAIFFFGSSTAMLNPLIYGAFHLRAKKSSRSKSTSYYNSNSSRTDNTFMTTFRRSHARKSADECVGLHANGSLALHNTREKKSLVADFKSSERNSEKSLVSSF</sequence>
<evidence type="ECO:0000256" key="9">
    <source>
        <dbReference type="ARBA" id="ARBA00023224"/>
    </source>
</evidence>
<dbReference type="AlphaFoldDB" id="A0A8T0E423"/>
<comment type="caution">
    <text evidence="12">The sequence shown here is derived from an EMBL/GenBank/DDBJ whole genome shotgun (WGS) entry which is preliminary data.</text>
</comment>
<feature type="transmembrane region" description="Helical" evidence="10">
    <location>
        <begin position="309"/>
        <end position="326"/>
    </location>
</feature>
<dbReference type="SUPFAM" id="SSF81321">
    <property type="entry name" value="Family A G protein-coupled receptor-like"/>
    <property type="match status" value="1"/>
</dbReference>
<dbReference type="PROSITE" id="PS50262">
    <property type="entry name" value="G_PROTEIN_RECEP_F1_2"/>
    <property type="match status" value="1"/>
</dbReference>
<organism evidence="12 13">
    <name type="scientific">Argiope bruennichi</name>
    <name type="common">Wasp spider</name>
    <name type="synonym">Aranea bruennichi</name>
    <dbReference type="NCBI Taxonomy" id="94029"/>
    <lineage>
        <taxon>Eukaryota</taxon>
        <taxon>Metazoa</taxon>
        <taxon>Ecdysozoa</taxon>
        <taxon>Arthropoda</taxon>
        <taxon>Chelicerata</taxon>
        <taxon>Arachnida</taxon>
        <taxon>Araneae</taxon>
        <taxon>Araneomorphae</taxon>
        <taxon>Entelegynae</taxon>
        <taxon>Araneoidea</taxon>
        <taxon>Araneidae</taxon>
        <taxon>Argiope</taxon>
    </lineage>
</organism>
<reference evidence="12" key="2">
    <citation type="submission" date="2020-06" db="EMBL/GenBank/DDBJ databases">
        <authorList>
            <person name="Sheffer M."/>
        </authorList>
    </citation>
    <scope>NUCLEOTIDE SEQUENCE</scope>
</reference>
<feature type="transmembrane region" description="Helical" evidence="10">
    <location>
        <begin position="452"/>
        <end position="479"/>
    </location>
</feature>
<evidence type="ECO:0000259" key="11">
    <source>
        <dbReference type="PROSITE" id="PS50262"/>
    </source>
</evidence>
<dbReference type="PANTHER" id="PTHR24230:SF163">
    <property type="entry name" value="CORAZONIN RECEPTOR, ISOFORM B"/>
    <property type="match status" value="1"/>
</dbReference>
<dbReference type="GO" id="GO:0035237">
    <property type="term" value="F:corazonin receptor activity"/>
    <property type="evidence" value="ECO:0007669"/>
    <property type="project" value="TreeGrafter"/>
</dbReference>
<evidence type="ECO:0000256" key="2">
    <source>
        <dbReference type="ARBA" id="ARBA00010663"/>
    </source>
</evidence>
<feature type="transmembrane region" description="Helical" evidence="10">
    <location>
        <begin position="398"/>
        <end position="421"/>
    </location>
</feature>
<evidence type="ECO:0000256" key="1">
    <source>
        <dbReference type="ARBA" id="ARBA00004651"/>
    </source>
</evidence>
<keyword evidence="9" id="KW-0807">Transducer</keyword>
<dbReference type="Pfam" id="PF00001">
    <property type="entry name" value="7tm_1"/>
    <property type="match status" value="1"/>
</dbReference>
<keyword evidence="7 10" id="KW-0472">Membrane</keyword>
<comment type="similarity">
    <text evidence="2">Belongs to the G-protein coupled receptor 1 family.</text>
</comment>
<dbReference type="Gene3D" id="1.20.1070.10">
    <property type="entry name" value="Rhodopsin 7-helix transmembrane proteins"/>
    <property type="match status" value="1"/>
</dbReference>
<dbReference type="InterPro" id="IPR000276">
    <property type="entry name" value="GPCR_Rhodpsn"/>
</dbReference>
<dbReference type="EMBL" id="JABXBU010002231">
    <property type="protein sequence ID" value="KAF8764967.1"/>
    <property type="molecule type" value="Genomic_DNA"/>
</dbReference>
<feature type="domain" description="G-protein coupled receptors family 1 profile" evidence="11">
    <location>
        <begin position="243"/>
        <end position="508"/>
    </location>
</feature>
<evidence type="ECO:0000256" key="6">
    <source>
        <dbReference type="ARBA" id="ARBA00023040"/>
    </source>
</evidence>
<keyword evidence="6" id="KW-0297">G-protein coupled receptor</keyword>
<dbReference type="PRINTS" id="PR00237">
    <property type="entry name" value="GPCRRHODOPSN"/>
</dbReference>
<comment type="subcellular location">
    <subcellularLocation>
        <location evidence="1">Cell membrane</location>
        <topology evidence="1">Multi-pass membrane protein</topology>
    </subcellularLocation>
</comment>
<proteinExistence type="inferred from homology"/>
<keyword evidence="8 12" id="KW-0675">Receptor</keyword>
<evidence type="ECO:0000313" key="12">
    <source>
        <dbReference type="EMBL" id="KAF8764967.1"/>
    </source>
</evidence>
<dbReference type="Proteomes" id="UP000807504">
    <property type="component" value="Unassembled WGS sequence"/>
</dbReference>
<gene>
    <name evidence="12" type="ORF">HNY73_022990</name>
</gene>